<dbReference type="Proteomes" id="UP001152533">
    <property type="component" value="Unassembled WGS sequence"/>
</dbReference>
<sequence>MTTCSQPNCKSLESLKGFDDYLRQVRNVTQFKEDLLANCSTVICGAIWGESNPDTYGIGVSIGYAVEAALGLSFAAVALSIRQRKGPHWEFSQLACAAGFEAFFGSAIYFAISLEVAAIYMLVNKDFGISTAGLGATEAQIIWAVSVACILPLLYPMALLSTRLYHPESERQKSPEPSESISVTSADVRLTLFSLLTVLFFYPFLSQCIHNWGPSRVGEGKGADESKFLAVFELVSSVFIILFALWLAVEAGARRMTAQDRALGEERCLTRVLLQLRSLVSQSWKSHGVIRAVLLLTPSVLVVPLLWGIFRLREIQSASLERVGLTYTGNEWGFGQVVGIIIFAPVITDMAFAAWAARSLLTI</sequence>
<feature type="transmembrane region" description="Helical" evidence="1">
    <location>
        <begin position="141"/>
        <end position="165"/>
    </location>
</feature>
<feature type="transmembrane region" description="Helical" evidence="1">
    <location>
        <begin position="332"/>
        <end position="357"/>
    </location>
</feature>
<protein>
    <submittedName>
        <fullName evidence="2">Uncharacterized protein</fullName>
    </submittedName>
</protein>
<keyword evidence="3" id="KW-1185">Reference proteome</keyword>
<keyword evidence="1" id="KW-0472">Membrane</keyword>
<dbReference type="EMBL" id="CAMGZC010000751">
    <property type="protein sequence ID" value="CAI0649792.1"/>
    <property type="molecule type" value="Genomic_DNA"/>
</dbReference>
<evidence type="ECO:0000313" key="2">
    <source>
        <dbReference type="EMBL" id="CAI0649792.1"/>
    </source>
</evidence>
<feature type="transmembrane region" description="Helical" evidence="1">
    <location>
        <begin position="228"/>
        <end position="249"/>
    </location>
</feature>
<feature type="transmembrane region" description="Helical" evidence="1">
    <location>
        <begin position="292"/>
        <end position="312"/>
    </location>
</feature>
<organism evidence="2 3">
    <name type="scientific">Colletotrichum noveboracense</name>
    <dbReference type="NCBI Taxonomy" id="2664923"/>
    <lineage>
        <taxon>Eukaryota</taxon>
        <taxon>Fungi</taxon>
        <taxon>Dikarya</taxon>
        <taxon>Ascomycota</taxon>
        <taxon>Pezizomycotina</taxon>
        <taxon>Sordariomycetes</taxon>
        <taxon>Hypocreomycetidae</taxon>
        <taxon>Glomerellales</taxon>
        <taxon>Glomerellaceae</taxon>
        <taxon>Colletotrichum</taxon>
        <taxon>Colletotrichum gloeosporioides species complex</taxon>
    </lineage>
</organism>
<gene>
    <name evidence="2" type="ORF">CGXH109_LOCUS89405</name>
</gene>
<proteinExistence type="predicted"/>
<keyword evidence="1" id="KW-1133">Transmembrane helix</keyword>
<name>A0A9W4RZN8_9PEZI</name>
<feature type="transmembrane region" description="Helical" evidence="1">
    <location>
        <begin position="186"/>
        <end position="205"/>
    </location>
</feature>
<accession>A0A9W4RZN8</accession>
<evidence type="ECO:0000313" key="3">
    <source>
        <dbReference type="Proteomes" id="UP001152533"/>
    </source>
</evidence>
<keyword evidence="1" id="KW-0812">Transmembrane</keyword>
<evidence type="ECO:0000256" key="1">
    <source>
        <dbReference type="SAM" id="Phobius"/>
    </source>
</evidence>
<feature type="transmembrane region" description="Helical" evidence="1">
    <location>
        <begin position="58"/>
        <end position="81"/>
    </location>
</feature>
<reference evidence="2" key="1">
    <citation type="submission" date="2022-08" db="EMBL/GenBank/DDBJ databases">
        <authorList>
            <person name="Giroux E."/>
            <person name="Giroux E."/>
        </authorList>
    </citation>
    <scope>NUCLEOTIDE SEQUENCE</scope>
    <source>
        <strain evidence="2">H1091258</strain>
    </source>
</reference>
<dbReference type="AlphaFoldDB" id="A0A9W4RZN8"/>
<feature type="transmembrane region" description="Helical" evidence="1">
    <location>
        <begin position="102"/>
        <end position="121"/>
    </location>
</feature>
<comment type="caution">
    <text evidence="2">The sequence shown here is derived from an EMBL/GenBank/DDBJ whole genome shotgun (WGS) entry which is preliminary data.</text>
</comment>